<comment type="catalytic activity">
    <reaction evidence="1">
        <text>S-ubiquitinyl-[E2 ubiquitin-conjugating enzyme]-L-cysteine + [acceptor protein]-L-lysine = [E2 ubiquitin-conjugating enzyme]-L-cysteine + N(6)-ubiquitinyl-[acceptor protein]-L-lysine.</text>
        <dbReference type="EC" id="2.3.2.27"/>
    </reaction>
</comment>
<keyword evidence="17" id="KW-1185">Reference proteome</keyword>
<keyword evidence="11" id="KW-0862">Zinc</keyword>
<feature type="compositionally biased region" description="Basic and acidic residues" evidence="14">
    <location>
        <begin position="101"/>
        <end position="116"/>
    </location>
</feature>
<comment type="caution">
    <text evidence="16">The sequence shown here is derived from an EMBL/GenBank/DDBJ whole genome shotgun (WGS) entry which is preliminary data.</text>
</comment>
<evidence type="ECO:0000256" key="1">
    <source>
        <dbReference type="ARBA" id="ARBA00000900"/>
    </source>
</evidence>
<gene>
    <name evidence="16" type="ORF">JOB18_017817</name>
</gene>
<dbReference type="PANTHER" id="PTHR15710">
    <property type="entry name" value="E3 UBIQUITIN-PROTEIN LIGASE PRAJA"/>
    <property type="match status" value="1"/>
</dbReference>
<dbReference type="EMBL" id="JAGKHQ010000001">
    <property type="protein sequence ID" value="KAG7524848.1"/>
    <property type="molecule type" value="Genomic_DNA"/>
</dbReference>
<dbReference type="AlphaFoldDB" id="A0AAV6T5W5"/>
<evidence type="ECO:0000256" key="7">
    <source>
        <dbReference type="ARBA" id="ARBA00022679"/>
    </source>
</evidence>
<dbReference type="FunFam" id="3.30.40.10:FF:000069">
    <property type="entry name" value="E3 ubiquitin-protein ligase RNF115"/>
    <property type="match status" value="1"/>
</dbReference>
<dbReference type="Pfam" id="PF14369">
    <property type="entry name" value="Zn_ribbon_19"/>
    <property type="match status" value="1"/>
</dbReference>
<dbReference type="Proteomes" id="UP000693946">
    <property type="component" value="Linkage Group LG1"/>
</dbReference>
<evidence type="ECO:0000256" key="11">
    <source>
        <dbReference type="ARBA" id="ARBA00022833"/>
    </source>
</evidence>
<evidence type="ECO:0000313" key="16">
    <source>
        <dbReference type="EMBL" id="KAG7524848.1"/>
    </source>
</evidence>
<feature type="region of interest" description="Disordered" evidence="14">
    <location>
        <begin position="101"/>
        <end position="135"/>
    </location>
</feature>
<comment type="subcellular location">
    <subcellularLocation>
        <location evidence="3">Cytoplasm</location>
    </subcellularLocation>
    <subcellularLocation>
        <location evidence="2">Nucleus</location>
    </subcellularLocation>
</comment>
<sequence length="307" mass="33989">MADAPTQRCRFFCHRCSAEINPLLPDYTCPLCNSGFIEELPEERSTENVSASTSSTSEGSSSTFENTGLRQFISPISSGHSPFTFGIFDENFDLQTWLPSEDSRETENRRERERHSAHQSQGRHNPRRQGIRHEGGPTLEGIIQQLVNGIIAPTTMANVGFETWGFLHSNPMDYAWGINGLDEIITQLLNRFENTGPPPADREMIDGIPTIPITEEHVGAGLDCPVCKEDYRVEESVRQLPCSHLFHNDCIVPWLEQHDSCPVCRKSLSGQNTATDPPGLSDMNFSRSSLSSSSSSSPSNESSANNS</sequence>
<dbReference type="Pfam" id="PF13639">
    <property type="entry name" value="zf-RING_2"/>
    <property type="match status" value="1"/>
</dbReference>
<feature type="domain" description="RING-type" evidence="15">
    <location>
        <begin position="224"/>
        <end position="265"/>
    </location>
</feature>
<feature type="region of interest" description="Disordered" evidence="14">
    <location>
        <begin position="42"/>
        <end position="64"/>
    </location>
</feature>
<evidence type="ECO:0000256" key="14">
    <source>
        <dbReference type="SAM" id="MobiDB-lite"/>
    </source>
</evidence>
<comment type="pathway">
    <text evidence="4">Protein modification; protein ubiquitination.</text>
</comment>
<keyword evidence="6" id="KW-0963">Cytoplasm</keyword>
<keyword evidence="8" id="KW-0479">Metal-binding</keyword>
<keyword evidence="9 13" id="KW-0863">Zinc-finger</keyword>
<evidence type="ECO:0000256" key="8">
    <source>
        <dbReference type="ARBA" id="ARBA00022723"/>
    </source>
</evidence>
<feature type="compositionally biased region" description="Low complexity" evidence="14">
    <location>
        <begin position="47"/>
        <end position="64"/>
    </location>
</feature>
<organism evidence="16 17">
    <name type="scientific">Solea senegalensis</name>
    <name type="common">Senegalese sole</name>
    <dbReference type="NCBI Taxonomy" id="28829"/>
    <lineage>
        <taxon>Eukaryota</taxon>
        <taxon>Metazoa</taxon>
        <taxon>Chordata</taxon>
        <taxon>Craniata</taxon>
        <taxon>Vertebrata</taxon>
        <taxon>Euteleostomi</taxon>
        <taxon>Actinopterygii</taxon>
        <taxon>Neopterygii</taxon>
        <taxon>Teleostei</taxon>
        <taxon>Neoteleostei</taxon>
        <taxon>Acanthomorphata</taxon>
        <taxon>Carangaria</taxon>
        <taxon>Pleuronectiformes</taxon>
        <taxon>Pleuronectoidei</taxon>
        <taxon>Soleidae</taxon>
        <taxon>Solea</taxon>
    </lineage>
</organism>
<dbReference type="EC" id="2.3.2.27" evidence="5"/>
<dbReference type="SMART" id="SM00184">
    <property type="entry name" value="RING"/>
    <property type="match status" value="1"/>
</dbReference>
<evidence type="ECO:0000256" key="4">
    <source>
        <dbReference type="ARBA" id="ARBA00004906"/>
    </source>
</evidence>
<evidence type="ECO:0000256" key="9">
    <source>
        <dbReference type="ARBA" id="ARBA00022771"/>
    </source>
</evidence>
<dbReference type="GO" id="GO:0008270">
    <property type="term" value="F:zinc ion binding"/>
    <property type="evidence" value="ECO:0007669"/>
    <property type="project" value="UniProtKB-KW"/>
</dbReference>
<dbReference type="GO" id="GO:0005737">
    <property type="term" value="C:cytoplasm"/>
    <property type="evidence" value="ECO:0007669"/>
    <property type="project" value="UniProtKB-SubCell"/>
</dbReference>
<keyword evidence="7" id="KW-0808">Transferase</keyword>
<accession>A0AAV6T5W5</accession>
<reference evidence="16 17" key="1">
    <citation type="journal article" date="2021" name="Sci. Rep.">
        <title>Chromosome anchoring in Senegalese sole (Solea senegalensis) reveals sex-associated markers and genome rearrangements in flatfish.</title>
        <authorList>
            <person name="Guerrero-Cozar I."/>
            <person name="Gomez-Garrido J."/>
            <person name="Berbel C."/>
            <person name="Martinez-Blanch J.F."/>
            <person name="Alioto T."/>
            <person name="Claros M.G."/>
            <person name="Gagnaire P.A."/>
            <person name="Manchado M."/>
        </authorList>
    </citation>
    <scope>NUCLEOTIDE SEQUENCE [LARGE SCALE GENOMIC DNA]</scope>
    <source>
        <strain evidence="16">Sse05_10M</strain>
    </source>
</reference>
<dbReference type="InterPro" id="IPR001841">
    <property type="entry name" value="Znf_RING"/>
</dbReference>
<proteinExistence type="predicted"/>
<evidence type="ECO:0000256" key="10">
    <source>
        <dbReference type="ARBA" id="ARBA00022786"/>
    </source>
</evidence>
<dbReference type="PANTHER" id="PTHR15710:SF21">
    <property type="entry name" value="E3 UBIQUITIN-PROTEIN LIGASE RNF126"/>
    <property type="match status" value="1"/>
</dbReference>
<keyword evidence="12" id="KW-0539">Nucleus</keyword>
<evidence type="ECO:0000256" key="12">
    <source>
        <dbReference type="ARBA" id="ARBA00023242"/>
    </source>
</evidence>
<keyword evidence="10" id="KW-0833">Ubl conjugation pathway</keyword>
<protein>
    <recommendedName>
        <fullName evidence="5">RING-type E3 ubiquitin transferase</fullName>
        <ecNumber evidence="5">2.3.2.27</ecNumber>
    </recommendedName>
</protein>
<evidence type="ECO:0000256" key="2">
    <source>
        <dbReference type="ARBA" id="ARBA00004123"/>
    </source>
</evidence>
<evidence type="ECO:0000256" key="3">
    <source>
        <dbReference type="ARBA" id="ARBA00004496"/>
    </source>
</evidence>
<dbReference type="GO" id="GO:0005634">
    <property type="term" value="C:nucleus"/>
    <property type="evidence" value="ECO:0007669"/>
    <property type="project" value="UniProtKB-SubCell"/>
</dbReference>
<evidence type="ECO:0000259" key="15">
    <source>
        <dbReference type="PROSITE" id="PS50089"/>
    </source>
</evidence>
<evidence type="ECO:0000256" key="13">
    <source>
        <dbReference type="PROSITE-ProRule" id="PRU00175"/>
    </source>
</evidence>
<dbReference type="PROSITE" id="PS50089">
    <property type="entry name" value="ZF_RING_2"/>
    <property type="match status" value="1"/>
</dbReference>
<feature type="region of interest" description="Disordered" evidence="14">
    <location>
        <begin position="272"/>
        <end position="307"/>
    </location>
</feature>
<evidence type="ECO:0000313" key="17">
    <source>
        <dbReference type="Proteomes" id="UP000693946"/>
    </source>
</evidence>
<evidence type="ECO:0000256" key="6">
    <source>
        <dbReference type="ARBA" id="ARBA00022490"/>
    </source>
</evidence>
<evidence type="ECO:0000256" key="5">
    <source>
        <dbReference type="ARBA" id="ARBA00012483"/>
    </source>
</evidence>
<dbReference type="GO" id="GO:0061630">
    <property type="term" value="F:ubiquitin protein ligase activity"/>
    <property type="evidence" value="ECO:0007669"/>
    <property type="project" value="UniProtKB-EC"/>
</dbReference>
<dbReference type="GO" id="GO:0000209">
    <property type="term" value="P:protein polyubiquitination"/>
    <property type="evidence" value="ECO:0007669"/>
    <property type="project" value="UniProtKB-ARBA"/>
</dbReference>
<name>A0AAV6T5W5_SOLSE</name>
<feature type="compositionally biased region" description="Low complexity" evidence="14">
    <location>
        <begin position="281"/>
        <end position="307"/>
    </location>
</feature>
<dbReference type="InterPro" id="IPR039525">
    <property type="entry name" value="RNF126-like_zinc-ribbon"/>
</dbReference>